<dbReference type="AlphaFoldDB" id="A0A4U5P8M0"/>
<proteinExistence type="predicted"/>
<name>A0A4U5P8M0_STECR</name>
<evidence type="ECO:0000313" key="1">
    <source>
        <dbReference type="EMBL" id="TKR92440.1"/>
    </source>
</evidence>
<sequence length="90" mass="10236">MKQRVSDRSTSHLMLQKSTNESVFSSLPTNANTLPFIKFIHTQTSSRSTIGNSKNKSKIHQSDNYTLVKYPFSTPRHIALSNCTYKSKQN</sequence>
<dbReference type="EMBL" id="AZBU02000002">
    <property type="protein sequence ID" value="TKR92440.1"/>
    <property type="molecule type" value="Genomic_DNA"/>
</dbReference>
<accession>A0A4U5P8M0</accession>
<evidence type="ECO:0000313" key="2">
    <source>
        <dbReference type="Proteomes" id="UP000298663"/>
    </source>
</evidence>
<reference evidence="1 2" key="2">
    <citation type="journal article" date="2019" name="G3 (Bethesda)">
        <title>Hybrid Assembly of the Genome of the Entomopathogenic Nematode Steinernema carpocapsae Identifies the X-Chromosome.</title>
        <authorList>
            <person name="Serra L."/>
            <person name="Macchietto M."/>
            <person name="Macias-Munoz A."/>
            <person name="McGill C.J."/>
            <person name="Rodriguez I.M."/>
            <person name="Rodriguez B."/>
            <person name="Murad R."/>
            <person name="Mortazavi A."/>
        </authorList>
    </citation>
    <scope>NUCLEOTIDE SEQUENCE [LARGE SCALE GENOMIC DNA]</scope>
    <source>
        <strain evidence="1 2">ALL</strain>
    </source>
</reference>
<organism evidence="1 2">
    <name type="scientific">Steinernema carpocapsae</name>
    <name type="common">Entomopathogenic nematode</name>
    <dbReference type="NCBI Taxonomy" id="34508"/>
    <lineage>
        <taxon>Eukaryota</taxon>
        <taxon>Metazoa</taxon>
        <taxon>Ecdysozoa</taxon>
        <taxon>Nematoda</taxon>
        <taxon>Chromadorea</taxon>
        <taxon>Rhabditida</taxon>
        <taxon>Tylenchina</taxon>
        <taxon>Panagrolaimomorpha</taxon>
        <taxon>Strongyloidoidea</taxon>
        <taxon>Steinernematidae</taxon>
        <taxon>Steinernema</taxon>
    </lineage>
</organism>
<gene>
    <name evidence="1" type="ORF">L596_007093</name>
</gene>
<comment type="caution">
    <text evidence="1">The sequence shown here is derived from an EMBL/GenBank/DDBJ whole genome shotgun (WGS) entry which is preliminary data.</text>
</comment>
<reference evidence="1 2" key="1">
    <citation type="journal article" date="2015" name="Genome Biol.">
        <title>Comparative genomics of Steinernema reveals deeply conserved gene regulatory networks.</title>
        <authorList>
            <person name="Dillman A.R."/>
            <person name="Macchietto M."/>
            <person name="Porter C.F."/>
            <person name="Rogers A."/>
            <person name="Williams B."/>
            <person name="Antoshechkin I."/>
            <person name="Lee M.M."/>
            <person name="Goodwin Z."/>
            <person name="Lu X."/>
            <person name="Lewis E.E."/>
            <person name="Goodrich-Blair H."/>
            <person name="Stock S.P."/>
            <person name="Adams B.J."/>
            <person name="Sternberg P.W."/>
            <person name="Mortazavi A."/>
        </authorList>
    </citation>
    <scope>NUCLEOTIDE SEQUENCE [LARGE SCALE GENOMIC DNA]</scope>
    <source>
        <strain evidence="1 2">ALL</strain>
    </source>
</reference>
<dbReference type="Proteomes" id="UP000298663">
    <property type="component" value="Unassembled WGS sequence"/>
</dbReference>
<protein>
    <submittedName>
        <fullName evidence="1">Uncharacterized protein</fullName>
    </submittedName>
</protein>
<keyword evidence="2" id="KW-1185">Reference proteome</keyword>